<evidence type="ECO:0000256" key="1">
    <source>
        <dbReference type="SAM" id="MobiDB-lite"/>
    </source>
</evidence>
<evidence type="ECO:0000313" key="3">
    <source>
        <dbReference type="EMBL" id="MFC5381688.1"/>
    </source>
</evidence>
<dbReference type="Proteomes" id="UP001596122">
    <property type="component" value="Unassembled WGS sequence"/>
</dbReference>
<dbReference type="RefSeq" id="WP_340271588.1">
    <property type="nucleotide sequence ID" value="NZ_JBBEOG010000012.1"/>
</dbReference>
<sequence>MRTTLSTLRRAPVAAAALVAATTLLVAGCGEDVVDDGVEQELEDAGEDLEDAGEDVGDAVEDEATDG</sequence>
<evidence type="ECO:0008006" key="5">
    <source>
        <dbReference type="Google" id="ProtNLM"/>
    </source>
</evidence>
<evidence type="ECO:0000256" key="2">
    <source>
        <dbReference type="SAM" id="SignalP"/>
    </source>
</evidence>
<reference evidence="4" key="1">
    <citation type="journal article" date="2019" name="Int. J. Syst. Evol. Microbiol.">
        <title>The Global Catalogue of Microorganisms (GCM) 10K type strain sequencing project: providing services to taxonomists for standard genome sequencing and annotation.</title>
        <authorList>
            <consortium name="The Broad Institute Genomics Platform"/>
            <consortium name="The Broad Institute Genome Sequencing Center for Infectious Disease"/>
            <person name="Wu L."/>
            <person name="Ma J."/>
        </authorList>
    </citation>
    <scope>NUCLEOTIDE SEQUENCE [LARGE SCALE GENOMIC DNA]</scope>
    <source>
        <strain evidence="4">CCUG 43114</strain>
    </source>
</reference>
<proteinExistence type="predicted"/>
<dbReference type="EMBL" id="JBHSLD010000011">
    <property type="protein sequence ID" value="MFC5381688.1"/>
    <property type="molecule type" value="Genomic_DNA"/>
</dbReference>
<protein>
    <recommendedName>
        <fullName evidence="5">Lipoprotein</fullName>
    </recommendedName>
</protein>
<name>A0ABW0GP20_9MICO</name>
<comment type="caution">
    <text evidence="3">The sequence shown here is derived from an EMBL/GenBank/DDBJ whole genome shotgun (WGS) entry which is preliminary data.</text>
</comment>
<accession>A0ABW0GP20</accession>
<dbReference type="PROSITE" id="PS51257">
    <property type="entry name" value="PROKAR_LIPOPROTEIN"/>
    <property type="match status" value="1"/>
</dbReference>
<feature type="signal peptide" evidence="2">
    <location>
        <begin position="1"/>
        <end position="27"/>
    </location>
</feature>
<feature type="region of interest" description="Disordered" evidence="1">
    <location>
        <begin position="41"/>
        <end position="67"/>
    </location>
</feature>
<organism evidence="3 4">
    <name type="scientific">Aquipuribacter nitratireducens</name>
    <dbReference type="NCBI Taxonomy" id="650104"/>
    <lineage>
        <taxon>Bacteria</taxon>
        <taxon>Bacillati</taxon>
        <taxon>Actinomycetota</taxon>
        <taxon>Actinomycetes</taxon>
        <taxon>Micrococcales</taxon>
        <taxon>Intrasporangiaceae</taxon>
        <taxon>Aquipuribacter</taxon>
    </lineage>
</organism>
<gene>
    <name evidence="3" type="ORF">ACFPJ6_12910</name>
</gene>
<keyword evidence="4" id="KW-1185">Reference proteome</keyword>
<feature type="chain" id="PRO_5045456821" description="Lipoprotein" evidence="2">
    <location>
        <begin position="28"/>
        <end position="67"/>
    </location>
</feature>
<keyword evidence="2" id="KW-0732">Signal</keyword>
<evidence type="ECO:0000313" key="4">
    <source>
        <dbReference type="Proteomes" id="UP001596122"/>
    </source>
</evidence>